<evidence type="ECO:0000313" key="3">
    <source>
        <dbReference type="Proteomes" id="UP000031575"/>
    </source>
</evidence>
<dbReference type="Proteomes" id="UP000031575">
    <property type="component" value="Unassembled WGS sequence"/>
</dbReference>
<dbReference type="RefSeq" id="XP_040615763.1">
    <property type="nucleotide sequence ID" value="XM_040763690.1"/>
</dbReference>
<dbReference type="HOGENOM" id="CLU_2198704_0_0_1"/>
<dbReference type="EMBL" id="AWTV01000010">
    <property type="protein sequence ID" value="KIH87753.1"/>
    <property type="molecule type" value="Genomic_DNA"/>
</dbReference>
<evidence type="ECO:0008006" key="4">
    <source>
        <dbReference type="Google" id="ProtNLM"/>
    </source>
</evidence>
<keyword evidence="3" id="KW-1185">Reference proteome</keyword>
<feature type="signal peptide" evidence="1">
    <location>
        <begin position="1"/>
        <end position="23"/>
    </location>
</feature>
<protein>
    <recommendedName>
        <fullName evidence="4">Cyanovirin-N domain-containing protein</fullName>
    </recommendedName>
</protein>
<evidence type="ECO:0000313" key="2">
    <source>
        <dbReference type="EMBL" id="KIH87753.1"/>
    </source>
</evidence>
<keyword evidence="1" id="KW-0732">Signal</keyword>
<dbReference type="AlphaFoldDB" id="A0A0C2F9J6"/>
<name>A0A0C2F9J6_9PEZI</name>
<reference evidence="2 3" key="1">
    <citation type="journal article" date="2014" name="BMC Genomics">
        <title>Comparative genomics of the major fungal agents of human and animal Sporotrichosis: Sporothrix schenckii and Sporothrix brasiliensis.</title>
        <authorList>
            <person name="Teixeira M.M."/>
            <person name="de Almeida L.G."/>
            <person name="Kubitschek-Barreira P."/>
            <person name="Alves F.L."/>
            <person name="Kioshima E.S."/>
            <person name="Abadio A.K."/>
            <person name="Fernandes L."/>
            <person name="Derengowski L.S."/>
            <person name="Ferreira K.S."/>
            <person name="Souza R.C."/>
            <person name="Ruiz J.C."/>
            <person name="de Andrade N.C."/>
            <person name="Paes H.C."/>
            <person name="Nicola A.M."/>
            <person name="Albuquerque P."/>
            <person name="Gerber A.L."/>
            <person name="Martins V.P."/>
            <person name="Peconick L.D."/>
            <person name="Neto A.V."/>
            <person name="Chaucanez C.B."/>
            <person name="Silva P.A."/>
            <person name="Cunha O.L."/>
            <person name="de Oliveira F.F."/>
            <person name="dos Santos T.C."/>
            <person name="Barros A.L."/>
            <person name="Soares M.A."/>
            <person name="de Oliveira L.M."/>
            <person name="Marini M.M."/>
            <person name="Villalobos-Duno H."/>
            <person name="Cunha M.M."/>
            <person name="de Hoog S."/>
            <person name="da Silveira J.F."/>
            <person name="Henrissat B."/>
            <person name="Nino-Vega G.A."/>
            <person name="Cisalpino P.S."/>
            <person name="Mora-Montes H.M."/>
            <person name="Almeida S.R."/>
            <person name="Stajich J.E."/>
            <person name="Lopes-Bezerra L.M."/>
            <person name="Vasconcelos A.T."/>
            <person name="Felipe M.S."/>
        </authorList>
    </citation>
    <scope>NUCLEOTIDE SEQUENCE [LARGE SCALE GENOMIC DNA]</scope>
    <source>
        <strain evidence="2 3">5110</strain>
    </source>
</reference>
<dbReference type="GeneID" id="63678611"/>
<accession>A0A0C2F9J6</accession>
<organism evidence="2 3">
    <name type="scientific">Sporothrix brasiliensis 5110</name>
    <dbReference type="NCBI Taxonomy" id="1398154"/>
    <lineage>
        <taxon>Eukaryota</taxon>
        <taxon>Fungi</taxon>
        <taxon>Dikarya</taxon>
        <taxon>Ascomycota</taxon>
        <taxon>Pezizomycotina</taxon>
        <taxon>Sordariomycetes</taxon>
        <taxon>Sordariomycetidae</taxon>
        <taxon>Ophiostomatales</taxon>
        <taxon>Ophiostomataceae</taxon>
        <taxon>Sporothrix</taxon>
    </lineage>
</organism>
<dbReference type="VEuPathDB" id="FungiDB:SPBR_05414"/>
<gene>
    <name evidence="2" type="ORF">SPBR_05414</name>
</gene>
<comment type="caution">
    <text evidence="2">The sequence shown here is derived from an EMBL/GenBank/DDBJ whole genome shotgun (WGS) entry which is preliminary data.</text>
</comment>
<dbReference type="OrthoDB" id="10587643at2759"/>
<sequence length="108" mass="12172">MSVIFMRIAAAIGVLLHVTLSTAEFTSLCSDVYLDKNDANILVTRCTMNGEPSDSHYVWSEFDLNKILGYQAPYIIYQKKYVATPLHCARQLMKRPLTDSGNFSHVVL</sequence>
<evidence type="ECO:0000256" key="1">
    <source>
        <dbReference type="SAM" id="SignalP"/>
    </source>
</evidence>
<proteinExistence type="predicted"/>
<feature type="chain" id="PRO_5002148380" description="Cyanovirin-N domain-containing protein" evidence="1">
    <location>
        <begin position="24"/>
        <end position="108"/>
    </location>
</feature>